<dbReference type="AlphaFoldDB" id="A0A6V8SNG1"/>
<comment type="similarity">
    <text evidence="2">Belongs to the cysteine synthase/cystathionine beta-synthase family.</text>
</comment>
<evidence type="ECO:0000259" key="7">
    <source>
        <dbReference type="Pfam" id="PF00291"/>
    </source>
</evidence>
<dbReference type="EMBL" id="BLZR01000002">
    <property type="protein sequence ID" value="GFP78410.1"/>
    <property type="molecule type" value="Genomic_DNA"/>
</dbReference>
<dbReference type="RefSeq" id="WP_183279911.1">
    <property type="nucleotide sequence ID" value="NZ_BLZR01000002.1"/>
</dbReference>
<reference evidence="8 9" key="1">
    <citation type="submission" date="2020-07" db="EMBL/GenBank/DDBJ databases">
        <title>A new beta-1,3-glucan-decomposing anaerobic bacterium isolated from anoxic soil subjected to biological soil disinfestation.</title>
        <authorList>
            <person name="Ueki A."/>
            <person name="Tonouchi A."/>
        </authorList>
    </citation>
    <scope>NUCLEOTIDE SEQUENCE [LARGE SCALE GENOMIC DNA]</scope>
    <source>
        <strain evidence="8 9">TW1</strain>
    </source>
</reference>
<keyword evidence="6" id="KW-0198">Cysteine biosynthesis</keyword>
<gene>
    <name evidence="8" type="ORF">bsdtw1_04632</name>
</gene>
<dbReference type="FunFam" id="3.40.50.1100:FF:000118">
    <property type="entry name" value="Related to CYS4-cystathionine beta-synthase"/>
    <property type="match status" value="1"/>
</dbReference>
<feature type="domain" description="Tryptophan synthase beta chain-like PALP" evidence="7">
    <location>
        <begin position="8"/>
        <end position="291"/>
    </location>
</feature>
<dbReference type="PANTHER" id="PTHR10314">
    <property type="entry name" value="CYSTATHIONINE BETA-SYNTHASE"/>
    <property type="match status" value="1"/>
</dbReference>
<dbReference type="PROSITE" id="PS00901">
    <property type="entry name" value="CYS_SYNTHASE"/>
    <property type="match status" value="1"/>
</dbReference>
<evidence type="ECO:0000256" key="4">
    <source>
        <dbReference type="ARBA" id="ARBA00022679"/>
    </source>
</evidence>
<dbReference type="InterPro" id="IPR036052">
    <property type="entry name" value="TrpB-like_PALP_sf"/>
</dbReference>
<organism evidence="8 9">
    <name type="scientific">Clostridium fungisolvens</name>
    <dbReference type="NCBI Taxonomy" id="1604897"/>
    <lineage>
        <taxon>Bacteria</taxon>
        <taxon>Bacillati</taxon>
        <taxon>Bacillota</taxon>
        <taxon>Clostridia</taxon>
        <taxon>Eubacteriales</taxon>
        <taxon>Clostridiaceae</taxon>
        <taxon>Clostridium</taxon>
    </lineage>
</organism>
<dbReference type="InterPro" id="IPR001926">
    <property type="entry name" value="TrpB-like_PALP"/>
</dbReference>
<evidence type="ECO:0000313" key="8">
    <source>
        <dbReference type="EMBL" id="GFP78410.1"/>
    </source>
</evidence>
<dbReference type="GO" id="GO:0016765">
    <property type="term" value="F:transferase activity, transferring alkyl or aryl (other than methyl) groups"/>
    <property type="evidence" value="ECO:0007669"/>
    <property type="project" value="UniProtKB-ARBA"/>
</dbReference>
<dbReference type="FunFam" id="3.40.50.1100:FF:000016">
    <property type="entry name" value="Cysteine synthase A"/>
    <property type="match status" value="1"/>
</dbReference>
<dbReference type="Proteomes" id="UP000580568">
    <property type="component" value="Unassembled WGS sequence"/>
</dbReference>
<comment type="caution">
    <text evidence="8">The sequence shown here is derived from an EMBL/GenBank/DDBJ whole genome shotgun (WGS) entry which is preliminary data.</text>
</comment>
<dbReference type="InterPro" id="IPR001216">
    <property type="entry name" value="P-phosphate_BS"/>
</dbReference>
<dbReference type="Gene3D" id="3.40.50.1100">
    <property type="match status" value="2"/>
</dbReference>
<dbReference type="GO" id="GO:0006535">
    <property type="term" value="P:cysteine biosynthetic process from serine"/>
    <property type="evidence" value="ECO:0007669"/>
    <property type="project" value="InterPro"/>
</dbReference>
<evidence type="ECO:0000256" key="6">
    <source>
        <dbReference type="ARBA" id="ARBA00023192"/>
    </source>
</evidence>
<proteinExistence type="inferred from homology"/>
<sequence length="303" mass="32973">MEYINDIRELIGNTPIIKLNHFNLKEGVNIFAKLEYYNPGGSVKDRIGEYMIKAAEDKGLLKEGYTIIEATAGNTGLGVALAAINKGYNIIFVVPTKFSEEKQMLMRALGAKVINTPRELGMLGAVEKAEELLKTTKDSISFKQFENIYNPLAHYETTGPEIYKALDGNIDYLVAGAGSGGTYSGVVRYLKEQDENIKGILADPEGSTMGGGIAGCYNIEGIGNDFIPKTMDMNLVDQIIKINDEESFKLVKELAYKEGIIVGSSSGAALSAALKLAQTIDKGNIVTIFPDRGDRYLSKGIYN</sequence>
<dbReference type="SUPFAM" id="SSF53686">
    <property type="entry name" value="Tryptophan synthase beta subunit-like PLP-dependent enzymes"/>
    <property type="match status" value="1"/>
</dbReference>
<dbReference type="InterPro" id="IPR050214">
    <property type="entry name" value="Cys_Synth/Cystath_Beta-Synth"/>
</dbReference>
<evidence type="ECO:0000313" key="9">
    <source>
        <dbReference type="Proteomes" id="UP000580568"/>
    </source>
</evidence>
<keyword evidence="4" id="KW-0808">Transferase</keyword>
<keyword evidence="5" id="KW-0663">Pyridoxal phosphate</keyword>
<keyword evidence="3" id="KW-0028">Amino-acid biosynthesis</keyword>
<evidence type="ECO:0000256" key="3">
    <source>
        <dbReference type="ARBA" id="ARBA00022605"/>
    </source>
</evidence>
<comment type="cofactor">
    <cofactor evidence="1">
        <name>pyridoxal 5'-phosphate</name>
        <dbReference type="ChEBI" id="CHEBI:597326"/>
    </cofactor>
</comment>
<evidence type="ECO:0000256" key="5">
    <source>
        <dbReference type="ARBA" id="ARBA00022898"/>
    </source>
</evidence>
<name>A0A6V8SNG1_9CLOT</name>
<evidence type="ECO:0000256" key="2">
    <source>
        <dbReference type="ARBA" id="ARBA00007103"/>
    </source>
</evidence>
<keyword evidence="9" id="KW-1185">Reference proteome</keyword>
<dbReference type="CDD" id="cd01561">
    <property type="entry name" value="CBS_like"/>
    <property type="match status" value="1"/>
</dbReference>
<evidence type="ECO:0000256" key="1">
    <source>
        <dbReference type="ARBA" id="ARBA00001933"/>
    </source>
</evidence>
<dbReference type="Pfam" id="PF00291">
    <property type="entry name" value="PALP"/>
    <property type="match status" value="1"/>
</dbReference>
<protein>
    <submittedName>
        <fullName evidence="8">O-acetylserine dependent cystathionine beta-synthase</fullName>
    </submittedName>
</protein>
<accession>A0A6V8SNG1</accession>